<keyword evidence="4" id="KW-1185">Reference proteome</keyword>
<accession>A0A8T0VNG6</accession>
<sequence length="173" mass="19111">MAGGSQEDETTMPSSHPTPLLVPVVHDHGDFVGDIGIEGKQITQVVQNTESIIAEAIPNKTTDEVADKVTQTLIVPEVGMSFESEKAAWTMYNTYADKIGFIIRKSDVKKREDGTIYNKHIVYSSQGYPRTKSSKATTRTGCNARVQFSVSREGVWTVQKVLLDHNHYLASPN</sequence>
<feature type="region of interest" description="Disordered" evidence="1">
    <location>
        <begin position="1"/>
        <end position="20"/>
    </location>
</feature>
<gene>
    <name evidence="3" type="ORF">PVAP13_2NG336048</name>
</gene>
<dbReference type="AlphaFoldDB" id="A0A8T0VNG6"/>
<organism evidence="3 4">
    <name type="scientific">Panicum virgatum</name>
    <name type="common">Blackwell switchgrass</name>
    <dbReference type="NCBI Taxonomy" id="38727"/>
    <lineage>
        <taxon>Eukaryota</taxon>
        <taxon>Viridiplantae</taxon>
        <taxon>Streptophyta</taxon>
        <taxon>Embryophyta</taxon>
        <taxon>Tracheophyta</taxon>
        <taxon>Spermatophyta</taxon>
        <taxon>Magnoliopsida</taxon>
        <taxon>Liliopsida</taxon>
        <taxon>Poales</taxon>
        <taxon>Poaceae</taxon>
        <taxon>PACMAD clade</taxon>
        <taxon>Panicoideae</taxon>
        <taxon>Panicodae</taxon>
        <taxon>Paniceae</taxon>
        <taxon>Panicinae</taxon>
        <taxon>Panicum</taxon>
        <taxon>Panicum sect. Hiantes</taxon>
    </lineage>
</organism>
<name>A0A8T0VNG6_PANVG</name>
<dbReference type="PANTHER" id="PTHR46328:SF27">
    <property type="entry name" value="OS12G0287500 PROTEIN"/>
    <property type="match status" value="1"/>
</dbReference>
<proteinExistence type="predicted"/>
<evidence type="ECO:0000313" key="3">
    <source>
        <dbReference type="EMBL" id="KAG2635116.1"/>
    </source>
</evidence>
<feature type="compositionally biased region" description="Acidic residues" evidence="1">
    <location>
        <begin position="1"/>
        <end position="10"/>
    </location>
</feature>
<evidence type="ECO:0000259" key="2">
    <source>
        <dbReference type="Pfam" id="PF03101"/>
    </source>
</evidence>
<evidence type="ECO:0000256" key="1">
    <source>
        <dbReference type="SAM" id="MobiDB-lite"/>
    </source>
</evidence>
<reference evidence="3" key="1">
    <citation type="submission" date="2020-05" db="EMBL/GenBank/DDBJ databases">
        <title>WGS assembly of Panicum virgatum.</title>
        <authorList>
            <person name="Lovell J.T."/>
            <person name="Jenkins J."/>
            <person name="Shu S."/>
            <person name="Juenger T.E."/>
            <person name="Schmutz J."/>
        </authorList>
    </citation>
    <scope>NUCLEOTIDE SEQUENCE</scope>
    <source>
        <strain evidence="3">AP13</strain>
    </source>
</reference>
<evidence type="ECO:0000313" key="4">
    <source>
        <dbReference type="Proteomes" id="UP000823388"/>
    </source>
</evidence>
<dbReference type="PANTHER" id="PTHR46328">
    <property type="entry name" value="FAR-RED IMPAIRED RESPONSIVE (FAR1) FAMILY PROTEIN-RELATED"/>
    <property type="match status" value="1"/>
</dbReference>
<dbReference type="InterPro" id="IPR004330">
    <property type="entry name" value="FAR1_DNA_bnd_dom"/>
</dbReference>
<dbReference type="Proteomes" id="UP000823388">
    <property type="component" value="Chromosome 2N"/>
</dbReference>
<protein>
    <recommendedName>
        <fullName evidence="2">FAR1 domain-containing protein</fullName>
    </recommendedName>
</protein>
<dbReference type="EMBL" id="CM029040">
    <property type="protein sequence ID" value="KAG2635116.1"/>
    <property type="molecule type" value="Genomic_DNA"/>
</dbReference>
<feature type="domain" description="FAR1" evidence="2">
    <location>
        <begin position="91"/>
        <end position="170"/>
    </location>
</feature>
<comment type="caution">
    <text evidence="3">The sequence shown here is derived from an EMBL/GenBank/DDBJ whole genome shotgun (WGS) entry which is preliminary data.</text>
</comment>
<dbReference type="Pfam" id="PF03101">
    <property type="entry name" value="FAR1"/>
    <property type="match status" value="1"/>
</dbReference>